<proteinExistence type="predicted"/>
<evidence type="ECO:0000313" key="3">
    <source>
        <dbReference type="Proteomes" id="UP001283361"/>
    </source>
</evidence>
<dbReference type="AlphaFoldDB" id="A0AAE0YG96"/>
<name>A0AAE0YG96_9GAST</name>
<protein>
    <submittedName>
        <fullName evidence="2">Uncharacterized protein</fullName>
    </submittedName>
</protein>
<dbReference type="EMBL" id="JAWDGP010006253">
    <property type="protein sequence ID" value="KAK3744728.1"/>
    <property type="molecule type" value="Genomic_DNA"/>
</dbReference>
<sequence length="140" mass="15579">MVTTTIHSSRNTSTSRAQSASEQKTKGDNVNRQTFSSFPLFCLSPSFWLTIVWVLVHVKFVYIVLRVRKVHGPVHVSDWGTTIKYGVIVTHRRTFSVSHLSSSAKDVTYLTLFNACCFIGCGVESLKSEAVVTSQHTSPL</sequence>
<keyword evidence="3" id="KW-1185">Reference proteome</keyword>
<evidence type="ECO:0000256" key="1">
    <source>
        <dbReference type="SAM" id="MobiDB-lite"/>
    </source>
</evidence>
<reference evidence="2" key="1">
    <citation type="journal article" date="2023" name="G3 (Bethesda)">
        <title>A reference genome for the long-term kleptoplast-retaining sea slug Elysia crispata morphotype clarki.</title>
        <authorList>
            <person name="Eastman K.E."/>
            <person name="Pendleton A.L."/>
            <person name="Shaikh M.A."/>
            <person name="Suttiyut T."/>
            <person name="Ogas R."/>
            <person name="Tomko P."/>
            <person name="Gavelis G."/>
            <person name="Widhalm J.R."/>
            <person name="Wisecaver J.H."/>
        </authorList>
    </citation>
    <scope>NUCLEOTIDE SEQUENCE</scope>
    <source>
        <strain evidence="2">ECLA1</strain>
    </source>
</reference>
<feature type="compositionally biased region" description="Polar residues" evidence="1">
    <location>
        <begin position="1"/>
        <end position="22"/>
    </location>
</feature>
<feature type="region of interest" description="Disordered" evidence="1">
    <location>
        <begin position="1"/>
        <end position="29"/>
    </location>
</feature>
<dbReference type="Proteomes" id="UP001283361">
    <property type="component" value="Unassembled WGS sequence"/>
</dbReference>
<organism evidence="2 3">
    <name type="scientific">Elysia crispata</name>
    <name type="common">lettuce slug</name>
    <dbReference type="NCBI Taxonomy" id="231223"/>
    <lineage>
        <taxon>Eukaryota</taxon>
        <taxon>Metazoa</taxon>
        <taxon>Spiralia</taxon>
        <taxon>Lophotrochozoa</taxon>
        <taxon>Mollusca</taxon>
        <taxon>Gastropoda</taxon>
        <taxon>Heterobranchia</taxon>
        <taxon>Euthyneura</taxon>
        <taxon>Panpulmonata</taxon>
        <taxon>Sacoglossa</taxon>
        <taxon>Placobranchoidea</taxon>
        <taxon>Plakobranchidae</taxon>
        <taxon>Elysia</taxon>
    </lineage>
</organism>
<gene>
    <name evidence="2" type="ORF">RRG08_062376</name>
</gene>
<evidence type="ECO:0000313" key="2">
    <source>
        <dbReference type="EMBL" id="KAK3744728.1"/>
    </source>
</evidence>
<accession>A0AAE0YG96</accession>
<comment type="caution">
    <text evidence="2">The sequence shown here is derived from an EMBL/GenBank/DDBJ whole genome shotgun (WGS) entry which is preliminary data.</text>
</comment>